<dbReference type="STRING" id="1178515.SY83_04565"/>
<dbReference type="KEGG" id="pswu:SY83_04565"/>
<dbReference type="InterPro" id="IPR036291">
    <property type="entry name" value="NAD(P)-bd_dom_sf"/>
</dbReference>
<dbReference type="Proteomes" id="UP000076927">
    <property type="component" value="Chromosome"/>
</dbReference>
<organism evidence="2 3">
    <name type="scientific">Paenibacillus swuensis</name>
    <dbReference type="NCBI Taxonomy" id="1178515"/>
    <lineage>
        <taxon>Bacteria</taxon>
        <taxon>Bacillati</taxon>
        <taxon>Bacillota</taxon>
        <taxon>Bacilli</taxon>
        <taxon>Bacillales</taxon>
        <taxon>Paenibacillaceae</taxon>
        <taxon>Paenibacillus</taxon>
    </lineage>
</organism>
<dbReference type="Pfam" id="PF03435">
    <property type="entry name" value="Sacchrp_dh_NADP"/>
    <property type="match status" value="1"/>
</dbReference>
<evidence type="ECO:0000313" key="2">
    <source>
        <dbReference type="EMBL" id="ANE45692.1"/>
    </source>
</evidence>
<dbReference type="PANTHER" id="PTHR43781">
    <property type="entry name" value="SACCHAROPINE DEHYDROGENASE"/>
    <property type="match status" value="1"/>
</dbReference>
<accession>A0A172TFF7</accession>
<dbReference type="Gene3D" id="3.40.50.720">
    <property type="entry name" value="NAD(P)-binding Rossmann-like Domain"/>
    <property type="match status" value="1"/>
</dbReference>
<evidence type="ECO:0000313" key="3">
    <source>
        <dbReference type="Proteomes" id="UP000076927"/>
    </source>
</evidence>
<reference evidence="2 3" key="1">
    <citation type="submission" date="2015-01" db="EMBL/GenBank/DDBJ databases">
        <title>Paenibacillus swuensis/DY6/whole genome sequencing.</title>
        <authorList>
            <person name="Kim M.K."/>
            <person name="Srinivasan S."/>
            <person name="Lee J.-J."/>
        </authorList>
    </citation>
    <scope>NUCLEOTIDE SEQUENCE [LARGE SCALE GENOMIC DNA]</scope>
    <source>
        <strain evidence="2 3">DY6</strain>
    </source>
</reference>
<evidence type="ECO:0000259" key="1">
    <source>
        <dbReference type="Pfam" id="PF03435"/>
    </source>
</evidence>
<gene>
    <name evidence="2" type="ORF">SY83_04565</name>
</gene>
<proteinExistence type="predicted"/>
<protein>
    <submittedName>
        <fullName evidence="2">Saccharopine dehydrogenase</fullName>
    </submittedName>
</protein>
<dbReference type="SUPFAM" id="SSF51735">
    <property type="entry name" value="NAD(P)-binding Rossmann-fold domains"/>
    <property type="match status" value="1"/>
</dbReference>
<dbReference type="PATRIC" id="fig|1178515.4.peg.919"/>
<dbReference type="RefSeq" id="WP_068604663.1">
    <property type="nucleotide sequence ID" value="NZ_CP011388.1"/>
</dbReference>
<dbReference type="AlphaFoldDB" id="A0A172TFF7"/>
<dbReference type="PANTHER" id="PTHR43781:SF1">
    <property type="entry name" value="SACCHAROPINE DEHYDROGENASE"/>
    <property type="match status" value="1"/>
</dbReference>
<keyword evidence="3" id="KW-1185">Reference proteome</keyword>
<dbReference type="InterPro" id="IPR005097">
    <property type="entry name" value="Sacchrp_dh_NADP-bd"/>
</dbReference>
<feature type="domain" description="Saccharopine dehydrogenase NADP binding" evidence="1">
    <location>
        <begin position="15"/>
        <end position="135"/>
    </location>
</feature>
<sequence>MFNSHSATRKGGHTVAVFGATGHTGQFVITELLRRGLTPIAIARDEKRLSASGFQDRSVETRVATINSSSSLDQALAGSAAVINCAGPFLDTAVPVLEAALRAGIHYLDVTAEQMSALELFERYATPARDAGIIAVPAMGFYGGLGDMLATAAIGDWTEVDEINISIALDSWEPTQGTRLTGKRNTHRRLHVTDGKLAQLPDPAPTASWQFPEPFGIQEIVELPFTETVLIPRHVQVSALHSYLNLTPLRDLRDSSTPPPTPSDDTGRSAQIFMVDVVVRKGTETRRVIAQGRDIYAFTAPLVVEATLRILGGEAEERGVLAPGSMFDALNFLQSLAPSHLTFDVISAGDPRSAVLGHQL</sequence>
<name>A0A172TFF7_9BACL</name>
<dbReference type="OrthoDB" id="1910498at2"/>
<dbReference type="EMBL" id="CP011388">
    <property type="protein sequence ID" value="ANE45692.1"/>
    <property type="molecule type" value="Genomic_DNA"/>
</dbReference>